<keyword evidence="4" id="KW-0255">Endonuclease</keyword>
<name>A0A7K5SGM2_LANLU</name>
<feature type="non-terminal residue" evidence="7">
    <location>
        <position position="97"/>
    </location>
</feature>
<dbReference type="Gene3D" id="3.30.420.10">
    <property type="entry name" value="Ribonuclease H-like superfamily/Ribonuclease H"/>
    <property type="match status" value="1"/>
</dbReference>
<dbReference type="Proteomes" id="UP000547499">
    <property type="component" value="Unassembled WGS sequence"/>
</dbReference>
<dbReference type="PANTHER" id="PTHR41694:SF3">
    <property type="entry name" value="RNA-DIRECTED DNA POLYMERASE-RELATED"/>
    <property type="match status" value="1"/>
</dbReference>
<proteinExistence type="predicted"/>
<evidence type="ECO:0000256" key="5">
    <source>
        <dbReference type="ARBA" id="ARBA00022801"/>
    </source>
</evidence>
<sequence length="97" mass="11023">EVEHITGIPHSPADQSIVERKHQMLRRLVEQQTGGSEINVPVLRLSKALFTLNFLNCAYEEPNPPITRHIMNSSKTNLTERPEVLIKDPDTSTWPLP</sequence>
<keyword evidence="6" id="KW-0695">RNA-directed DNA polymerase</keyword>
<evidence type="ECO:0000256" key="4">
    <source>
        <dbReference type="ARBA" id="ARBA00022759"/>
    </source>
</evidence>
<keyword evidence="2" id="KW-0548">Nucleotidyltransferase</keyword>
<keyword evidence="5" id="KW-0378">Hydrolase</keyword>
<dbReference type="AlphaFoldDB" id="A0A7K5SGM2"/>
<dbReference type="GO" id="GO:0004519">
    <property type="term" value="F:endonuclease activity"/>
    <property type="evidence" value="ECO:0007669"/>
    <property type="project" value="UniProtKB-KW"/>
</dbReference>
<evidence type="ECO:0000256" key="6">
    <source>
        <dbReference type="ARBA" id="ARBA00022918"/>
    </source>
</evidence>
<accession>A0A7K5SGM2</accession>
<feature type="non-terminal residue" evidence="7">
    <location>
        <position position="1"/>
    </location>
</feature>
<dbReference type="GO" id="GO:0003964">
    <property type="term" value="F:RNA-directed DNA polymerase activity"/>
    <property type="evidence" value="ECO:0007669"/>
    <property type="project" value="UniProtKB-KW"/>
</dbReference>
<keyword evidence="1" id="KW-0808">Transferase</keyword>
<keyword evidence="8" id="KW-1185">Reference proteome</keyword>
<evidence type="ECO:0000313" key="7">
    <source>
        <dbReference type="EMBL" id="NWT90218.1"/>
    </source>
</evidence>
<dbReference type="SUPFAM" id="SSF53098">
    <property type="entry name" value="Ribonuclease H-like"/>
    <property type="match status" value="1"/>
</dbReference>
<evidence type="ECO:0000256" key="1">
    <source>
        <dbReference type="ARBA" id="ARBA00022679"/>
    </source>
</evidence>
<reference evidence="7 8" key="1">
    <citation type="submission" date="2019-09" db="EMBL/GenBank/DDBJ databases">
        <title>Bird 10,000 Genomes (B10K) Project - Family phase.</title>
        <authorList>
            <person name="Zhang G."/>
        </authorList>
    </citation>
    <scope>NUCLEOTIDE SEQUENCE [LARGE SCALE GENOMIC DNA]</scope>
    <source>
        <strain evidence="7">B10K-DU-001-65</strain>
        <tissue evidence="7">Muscle</tissue>
    </source>
</reference>
<comment type="caution">
    <text evidence="7">The sequence shown here is derived from an EMBL/GenBank/DDBJ whole genome shotgun (WGS) entry which is preliminary data.</text>
</comment>
<gene>
    <name evidence="7" type="primary">Ervk6_2</name>
    <name evidence="7" type="ORF">LANLUD_R15676</name>
</gene>
<evidence type="ECO:0000256" key="2">
    <source>
        <dbReference type="ARBA" id="ARBA00022695"/>
    </source>
</evidence>
<dbReference type="InterPro" id="IPR012337">
    <property type="entry name" value="RNaseH-like_sf"/>
</dbReference>
<dbReference type="PANTHER" id="PTHR41694">
    <property type="entry name" value="ENDOGENOUS RETROVIRUS GROUP K MEMBER POL PROTEIN"/>
    <property type="match status" value="1"/>
</dbReference>
<dbReference type="GO" id="GO:0035613">
    <property type="term" value="F:RNA stem-loop binding"/>
    <property type="evidence" value="ECO:0007669"/>
    <property type="project" value="TreeGrafter"/>
</dbReference>
<evidence type="ECO:0000256" key="3">
    <source>
        <dbReference type="ARBA" id="ARBA00022722"/>
    </source>
</evidence>
<protein>
    <submittedName>
        <fullName evidence="7">POK6 protein</fullName>
    </submittedName>
</protein>
<keyword evidence="3" id="KW-0540">Nuclease</keyword>
<dbReference type="GO" id="GO:0016787">
    <property type="term" value="F:hydrolase activity"/>
    <property type="evidence" value="ECO:0007669"/>
    <property type="project" value="UniProtKB-KW"/>
</dbReference>
<evidence type="ECO:0000313" key="8">
    <source>
        <dbReference type="Proteomes" id="UP000547499"/>
    </source>
</evidence>
<dbReference type="InterPro" id="IPR036397">
    <property type="entry name" value="RNaseH_sf"/>
</dbReference>
<organism evidence="7 8">
    <name type="scientific">Lanius ludovicianus</name>
    <name type="common">Loggerhead shrike</name>
    <dbReference type="NCBI Taxonomy" id="28713"/>
    <lineage>
        <taxon>Eukaryota</taxon>
        <taxon>Metazoa</taxon>
        <taxon>Chordata</taxon>
        <taxon>Craniata</taxon>
        <taxon>Vertebrata</taxon>
        <taxon>Euteleostomi</taxon>
        <taxon>Archelosauria</taxon>
        <taxon>Archosauria</taxon>
        <taxon>Dinosauria</taxon>
        <taxon>Saurischia</taxon>
        <taxon>Theropoda</taxon>
        <taxon>Coelurosauria</taxon>
        <taxon>Aves</taxon>
        <taxon>Neognathae</taxon>
        <taxon>Neoaves</taxon>
        <taxon>Telluraves</taxon>
        <taxon>Australaves</taxon>
        <taxon>Passeriformes</taxon>
        <taxon>Corvoidea</taxon>
        <taxon>Laniidae</taxon>
        <taxon>Lanius</taxon>
    </lineage>
</organism>
<dbReference type="EMBL" id="VYXG01010865">
    <property type="protein sequence ID" value="NWT90218.1"/>
    <property type="molecule type" value="Genomic_DNA"/>
</dbReference>